<reference evidence="1" key="1">
    <citation type="submission" date="2019-05" db="EMBL/GenBank/DDBJ databases">
        <authorList>
            <person name="Piombo E."/>
        </authorList>
    </citation>
    <scope>NUCLEOTIDE SEQUENCE</scope>
    <source>
        <strain evidence="1">C2S</strain>
    </source>
</reference>
<organism evidence="1 2">
    <name type="scientific">Fusarium fujikuroi</name>
    <name type="common">Bakanae and foot rot disease fungus</name>
    <name type="synonym">Gibberella fujikuroi</name>
    <dbReference type="NCBI Taxonomy" id="5127"/>
    <lineage>
        <taxon>Eukaryota</taxon>
        <taxon>Fungi</taxon>
        <taxon>Dikarya</taxon>
        <taxon>Ascomycota</taxon>
        <taxon>Pezizomycotina</taxon>
        <taxon>Sordariomycetes</taxon>
        <taxon>Hypocreomycetidae</taxon>
        <taxon>Hypocreales</taxon>
        <taxon>Nectriaceae</taxon>
        <taxon>Fusarium</taxon>
        <taxon>Fusarium fujikuroi species complex</taxon>
    </lineage>
</organism>
<accession>A0A9Q9RTC0</accession>
<sequence length="751" mass="83103">MSEDSSMKPCALLFGNAGTIIAATPNLGLRTKIKTQVETVNPPSADSYFGFHLTVRRDRRQLVSEDEGNGVCFSYDPSLDEPVLADFRITVKFPRGGVSCDYLPVPEDRAFGIVIQGYAQEYYNSPDPKLEAWARHNGKINNVSLLDVLQQRDFYFVVEMDIGSCREVMGDEGLSPRFTYGYPRQPTNVEEMKNLVNGNQGGAFTPCYSSLDNDDSFITAINQSVVQDNLWLQREAEVIAQERLQAYFVAPPGNIPPGTGLNLLVSVPEKWKNSHELALRHSLMSNALFKVKIYDVVGSEDPQPALWVGKIIERGGSIPELDSHLTGDNELVLRVRTAAEPQNSVSLVLDSGMEEVKRRVKGMRAFRSNAPPTNPRAWGMAVDAEGEILAPHLLDRDQMNTASEVLFKMRVHRAVLRGTGFYEAFRTTQDLRIGCLPAISYTRHDDPYLIQQRALNIGIIIGETGSGKTTLGVAAALAMEAKLGKILCSGPSNASIDLFASRRDTGGRAVAARYNTILPAGHPDRRRHHLVIRMYAQNDEMMAIAQVLNNPQAVDWAQNMGEFFRETHWKMHLSLAYWTLAILRSNAVPALDADCKLNLRTIQSSLDNDASVSPLRQSQVARGHISWAQYTATPDAIPILQRTMCRILRQADFLCVHPAEAEISPLPLWKSLFAKGLVVDDAGKMNRADFYGLWGNTLLPIFLIGDPGEKPVVLTIDEADENGNLLNRFAADGAISPLKFLVATGIPVFRL</sequence>
<dbReference type="Gene3D" id="3.40.50.300">
    <property type="entry name" value="P-loop containing nucleotide triphosphate hydrolases"/>
    <property type="match status" value="1"/>
</dbReference>
<protein>
    <submittedName>
        <fullName evidence="1">Uncharacterized protein</fullName>
    </submittedName>
</protein>
<evidence type="ECO:0000313" key="2">
    <source>
        <dbReference type="Proteomes" id="UP000760494"/>
    </source>
</evidence>
<dbReference type="Proteomes" id="UP000760494">
    <property type="component" value="Unassembled WGS sequence"/>
</dbReference>
<gene>
    <name evidence="1" type="ORF">C2S_9851</name>
</gene>
<dbReference type="SUPFAM" id="SSF52540">
    <property type="entry name" value="P-loop containing nucleoside triphosphate hydrolases"/>
    <property type="match status" value="1"/>
</dbReference>
<proteinExistence type="predicted"/>
<dbReference type="AlphaFoldDB" id="A0A9Q9RTC0"/>
<comment type="caution">
    <text evidence="1">The sequence shown here is derived from an EMBL/GenBank/DDBJ whole genome shotgun (WGS) entry which is preliminary data.</text>
</comment>
<dbReference type="EMBL" id="CABFJX010000377">
    <property type="protein sequence ID" value="VTT75232.1"/>
    <property type="molecule type" value="Genomic_DNA"/>
</dbReference>
<dbReference type="InterPro" id="IPR027417">
    <property type="entry name" value="P-loop_NTPase"/>
</dbReference>
<name>A0A9Q9RTC0_FUSFU</name>
<evidence type="ECO:0000313" key="1">
    <source>
        <dbReference type="EMBL" id="VTT75232.1"/>
    </source>
</evidence>